<feature type="domain" description="Mg chelatase-related protein C-terminal" evidence="2">
    <location>
        <begin position="404"/>
        <end position="499"/>
    </location>
</feature>
<dbReference type="HOGENOM" id="CLU_026145_1_0_11"/>
<dbReference type="STRING" id="446470.Snas_5402"/>
<keyword evidence="4" id="KW-1185">Reference proteome</keyword>
<accession>D3PV10</accession>
<evidence type="ECO:0000259" key="1">
    <source>
        <dbReference type="Pfam" id="PF01078"/>
    </source>
</evidence>
<dbReference type="InterPro" id="IPR020568">
    <property type="entry name" value="Ribosomal_Su5_D2-typ_SF"/>
</dbReference>
<evidence type="ECO:0000313" key="4">
    <source>
        <dbReference type="Proteomes" id="UP000000844"/>
    </source>
</evidence>
<dbReference type="InterPro" id="IPR025158">
    <property type="entry name" value="Mg_chelat-rel_C"/>
</dbReference>
<gene>
    <name evidence="3" type="ordered locus">Snas_5402</name>
</gene>
<reference evidence="3 4" key="1">
    <citation type="journal article" date="2009" name="Stand. Genomic Sci.">
        <title>Complete genome sequence of Stackebrandtia nassauensis type strain (LLR-40K-21).</title>
        <authorList>
            <person name="Munk C."/>
            <person name="Lapidus A."/>
            <person name="Copeland A."/>
            <person name="Jando M."/>
            <person name="Mayilraj S."/>
            <person name="Glavina Del Rio T."/>
            <person name="Nolan M."/>
            <person name="Chen F."/>
            <person name="Lucas S."/>
            <person name="Tice H."/>
            <person name="Cheng J.F."/>
            <person name="Han C."/>
            <person name="Detter J.C."/>
            <person name="Bruce D."/>
            <person name="Goodwin L."/>
            <person name="Chain P."/>
            <person name="Pitluck S."/>
            <person name="Goker M."/>
            <person name="Ovchinikova G."/>
            <person name="Pati A."/>
            <person name="Ivanova N."/>
            <person name="Mavromatis K."/>
            <person name="Chen A."/>
            <person name="Palaniappan K."/>
            <person name="Land M."/>
            <person name="Hauser L."/>
            <person name="Chang Y.J."/>
            <person name="Jeffries C.D."/>
            <person name="Bristow J."/>
            <person name="Eisen J.A."/>
            <person name="Markowitz V."/>
            <person name="Hugenholtz P."/>
            <person name="Kyrpides N.C."/>
            <person name="Klenk H.P."/>
        </authorList>
    </citation>
    <scope>NUCLEOTIDE SEQUENCE [LARGE SCALE GENOMIC DNA]</scope>
    <source>
        <strain evidence="4">DSM 44728 / CIP 108903 / NRRL B-16338 / NBRC 102104 / LLR-40K-21</strain>
    </source>
</reference>
<evidence type="ECO:0000259" key="2">
    <source>
        <dbReference type="Pfam" id="PF13335"/>
    </source>
</evidence>
<dbReference type="Pfam" id="PF13335">
    <property type="entry name" value="Mg_chelatase_C"/>
    <property type="match status" value="1"/>
</dbReference>
<dbReference type="InterPro" id="IPR045006">
    <property type="entry name" value="CHLI-like"/>
</dbReference>
<dbReference type="eggNOG" id="COG0606">
    <property type="taxonomic scope" value="Bacteria"/>
</dbReference>
<dbReference type="KEGG" id="sna:Snas_5402"/>
<dbReference type="InterPro" id="IPR027417">
    <property type="entry name" value="P-loop_NTPase"/>
</dbReference>
<dbReference type="Gene3D" id="3.40.50.300">
    <property type="entry name" value="P-loop containing nucleotide triphosphate hydrolases"/>
    <property type="match status" value="1"/>
</dbReference>
<dbReference type="PANTHER" id="PTHR32039:SF7">
    <property type="entry name" value="COMPETENCE PROTEIN COMM"/>
    <property type="match status" value="1"/>
</dbReference>
<dbReference type="EMBL" id="CP001778">
    <property type="protein sequence ID" value="ADD45034.1"/>
    <property type="molecule type" value="Genomic_DNA"/>
</dbReference>
<protein>
    <submittedName>
        <fullName evidence="3">Magnesium chelatase ChlI subunit</fullName>
    </submittedName>
</protein>
<dbReference type="PANTHER" id="PTHR32039">
    <property type="entry name" value="MAGNESIUM-CHELATASE SUBUNIT CHLI"/>
    <property type="match status" value="1"/>
</dbReference>
<dbReference type="AlphaFoldDB" id="D3PV10"/>
<dbReference type="OrthoDB" id="9813147at2"/>
<dbReference type="Pfam" id="PF01078">
    <property type="entry name" value="Mg_chelatase"/>
    <property type="match status" value="1"/>
</dbReference>
<dbReference type="Proteomes" id="UP000000844">
    <property type="component" value="Chromosome"/>
</dbReference>
<name>D3PV10_STANL</name>
<dbReference type="SUPFAM" id="SSF54211">
    <property type="entry name" value="Ribosomal protein S5 domain 2-like"/>
    <property type="match status" value="1"/>
</dbReference>
<dbReference type="RefSeq" id="WP_013020605.1">
    <property type="nucleotide sequence ID" value="NC_013947.1"/>
</dbReference>
<dbReference type="InterPro" id="IPR000523">
    <property type="entry name" value="Mg_chelatse_chII-like_cat_dom"/>
</dbReference>
<proteinExistence type="predicted"/>
<organism evidence="3 4">
    <name type="scientific">Stackebrandtia nassauensis (strain DSM 44728 / CIP 108903 / NRRL B-16338 / NBRC 102104 / LLR-40K-21)</name>
    <dbReference type="NCBI Taxonomy" id="446470"/>
    <lineage>
        <taxon>Bacteria</taxon>
        <taxon>Bacillati</taxon>
        <taxon>Actinomycetota</taxon>
        <taxon>Actinomycetes</taxon>
        <taxon>Glycomycetales</taxon>
        <taxon>Glycomycetaceae</taxon>
        <taxon>Stackebrandtia</taxon>
    </lineage>
</organism>
<dbReference type="SUPFAM" id="SSF52540">
    <property type="entry name" value="P-loop containing nucleoside triphosphate hydrolases"/>
    <property type="match status" value="1"/>
</dbReference>
<dbReference type="GO" id="GO:0005524">
    <property type="term" value="F:ATP binding"/>
    <property type="evidence" value="ECO:0007669"/>
    <property type="project" value="InterPro"/>
</dbReference>
<feature type="domain" description="Magnesium chelatase ChlI-like catalytic" evidence="1">
    <location>
        <begin position="194"/>
        <end position="389"/>
    </location>
</feature>
<evidence type="ECO:0000313" key="3">
    <source>
        <dbReference type="EMBL" id="ADD45034.1"/>
    </source>
</evidence>
<sequence length="510" mass="53612">MESTVNVGVAHTVAMIGLTATPVSVTASNSAGGSGFTMPQLPDYLADTTTSGIFAAWNNSDLPWPGGAVEIRFDFTPGVSGLGGCELAIAVAVARAAGLAPHDSPPAPTRMYAQLGIDGSLRATRGARPAAFTASTCGDNGVIVAAADHADVGDITGIAIRPAADLRGALRQLRSPTASAKAPTPPSEPLPKVDLHDILGLVQARHGLEIAAAGGHHMILLGAPDAGAVMLAERLPGILPPLTQHQADQVADIRSLAGQPYVGPGLTPPYSAPHHSSTMAAMVGSSTMIPRPGAISQAHNGVLFLDEAAEFRRDVLDTVLPAVAHQHLLITRYGDTIRLPARLHLVMASGMCPKDHPRRDCNCGPAARRYLHRLAGRLMDHVLIRIQLPDPPPYDELCQQSRGDSSATVRARVIAARRAAGERWSGRGADLTNQDVPVSLLRSPRFRLSATTMAPMTDRFADRTIPVRHETRLLRLAWTLADLDGTNSPCVDHVADAMRLGGFDALGGAR</sequence>